<dbReference type="Pfam" id="PF00005">
    <property type="entry name" value="ABC_tran"/>
    <property type="match status" value="2"/>
</dbReference>
<protein>
    <submittedName>
        <fullName evidence="10">D-xylose ABC transporter ATP-binding protein</fullName>
    </submittedName>
</protein>
<sequence length="487" mass="54123">MKAISKSFHGITVLHNVHFRLREGEVHALVGENGAGKSTLMKILAGIYEPEEGEVLLRGQKVYIDSPTVSQRLGISVIHQELNLVPYMTVAENIFLGREPNKKGWLSYDHMVKGTVQLLGQLGLDLNPKAYVHSLSIGEQQIVEIAKALSIHADILIMDEPTAVLTEYEASKLFQLIEKLKKQGVGIVYISHRLSEIKRVCDRMTVLRDGQLVTTCDTDEVTERDIANLMVGRELQNLYPEKPDRIGNEVLRVEKLSKAPYFHNVSFRLRRGEIVGFAGLIGAGRTELVRAIFGDIRPDAGKVYVQGEEVHIRSPANAIQHGIGFSTEDRKKTGLFMDLSVGQNVILPSLNNVSRMSFVNRRRERALVKKKVEELKIKLNHLNQPVKNLSGGNQQKVVLAKWLLAETELFFLDEPTRGIDVGAKGEIYQLIARLAADGKGVVIISSELPELLGLCNRIVVMHKGQVQGELDAREATEQAIMAMATGL</sequence>
<dbReference type="InterPro" id="IPR003593">
    <property type="entry name" value="AAA+_ATPase"/>
</dbReference>
<dbReference type="AlphaFoldDB" id="A0A1U9KBN3"/>
<dbReference type="OrthoDB" id="9766104at2"/>
<evidence type="ECO:0000256" key="7">
    <source>
        <dbReference type="ARBA" id="ARBA00022967"/>
    </source>
</evidence>
<dbReference type="Gene3D" id="3.40.50.300">
    <property type="entry name" value="P-loop containing nucleotide triphosphate hydrolases"/>
    <property type="match status" value="2"/>
</dbReference>
<reference evidence="10 11" key="1">
    <citation type="journal article" date="2015" name="Int. J. Syst. Evol. Microbiol.">
        <title>Novibacillus thermophilus gen. nov., sp. nov., a Gram-staining-negative and moderately thermophilic member of the family Thermoactinomycetaceae.</title>
        <authorList>
            <person name="Yang G."/>
            <person name="Chen J."/>
            <person name="Zhou S."/>
        </authorList>
    </citation>
    <scope>NUCLEOTIDE SEQUENCE [LARGE SCALE GENOMIC DNA]</scope>
    <source>
        <strain evidence="10 11">SG-1</strain>
    </source>
</reference>
<dbReference type="EMBL" id="CP019699">
    <property type="protein sequence ID" value="AQS57489.1"/>
    <property type="molecule type" value="Genomic_DNA"/>
</dbReference>
<evidence type="ECO:0000256" key="5">
    <source>
        <dbReference type="ARBA" id="ARBA00022741"/>
    </source>
</evidence>
<dbReference type="SMART" id="SM00382">
    <property type="entry name" value="AAA"/>
    <property type="match status" value="2"/>
</dbReference>
<evidence type="ECO:0000256" key="4">
    <source>
        <dbReference type="ARBA" id="ARBA00022737"/>
    </source>
</evidence>
<comment type="subcellular location">
    <subcellularLocation>
        <location evidence="1">Cell membrane</location>
        <topology evidence="1">Peripheral membrane protein</topology>
    </subcellularLocation>
</comment>
<keyword evidence="11" id="KW-1185">Reference proteome</keyword>
<evidence type="ECO:0000256" key="2">
    <source>
        <dbReference type="ARBA" id="ARBA00022448"/>
    </source>
</evidence>
<evidence type="ECO:0000256" key="1">
    <source>
        <dbReference type="ARBA" id="ARBA00004202"/>
    </source>
</evidence>
<dbReference type="PROSITE" id="PS00211">
    <property type="entry name" value="ABC_TRANSPORTER_1"/>
    <property type="match status" value="1"/>
</dbReference>
<feature type="domain" description="ABC transporter" evidence="9">
    <location>
        <begin position="1"/>
        <end position="234"/>
    </location>
</feature>
<feature type="domain" description="ABC transporter" evidence="9">
    <location>
        <begin position="233"/>
        <end position="487"/>
    </location>
</feature>
<keyword evidence="2" id="KW-0813">Transport</keyword>
<keyword evidence="4" id="KW-0677">Repeat</keyword>
<keyword evidence="5" id="KW-0547">Nucleotide-binding</keyword>
<dbReference type="Proteomes" id="UP000188603">
    <property type="component" value="Chromosome"/>
</dbReference>
<dbReference type="CDD" id="cd03216">
    <property type="entry name" value="ABC_Carb_Monos_I"/>
    <property type="match status" value="1"/>
</dbReference>
<dbReference type="FunFam" id="3.40.50.300:FF:000127">
    <property type="entry name" value="Ribose import ATP-binding protein RbsA"/>
    <property type="match status" value="1"/>
</dbReference>
<dbReference type="InterPro" id="IPR027417">
    <property type="entry name" value="P-loop_NTPase"/>
</dbReference>
<dbReference type="GO" id="GO:0005524">
    <property type="term" value="F:ATP binding"/>
    <property type="evidence" value="ECO:0007669"/>
    <property type="project" value="UniProtKB-KW"/>
</dbReference>
<dbReference type="PANTHER" id="PTHR43790">
    <property type="entry name" value="CARBOHYDRATE TRANSPORT ATP-BINDING PROTEIN MG119-RELATED"/>
    <property type="match status" value="1"/>
</dbReference>
<evidence type="ECO:0000313" key="10">
    <source>
        <dbReference type="EMBL" id="AQS57489.1"/>
    </source>
</evidence>
<keyword evidence="7" id="KW-1278">Translocase</keyword>
<dbReference type="CDD" id="cd03215">
    <property type="entry name" value="ABC_Carb_Monos_II"/>
    <property type="match status" value="1"/>
</dbReference>
<keyword evidence="8" id="KW-0472">Membrane</keyword>
<dbReference type="InterPro" id="IPR050107">
    <property type="entry name" value="ABC_carbohydrate_import_ATPase"/>
</dbReference>
<accession>A0A1U9KBN3</accession>
<dbReference type="KEGG" id="ntr:B0W44_09955"/>
<dbReference type="PROSITE" id="PS50893">
    <property type="entry name" value="ABC_TRANSPORTER_2"/>
    <property type="match status" value="2"/>
</dbReference>
<dbReference type="PANTHER" id="PTHR43790:SF9">
    <property type="entry name" value="GALACTOFURANOSE TRANSPORTER ATP-BINDING PROTEIN YTFR"/>
    <property type="match status" value="1"/>
</dbReference>
<evidence type="ECO:0000256" key="6">
    <source>
        <dbReference type="ARBA" id="ARBA00022840"/>
    </source>
</evidence>
<organism evidence="10 11">
    <name type="scientific">Novibacillus thermophilus</name>
    <dbReference type="NCBI Taxonomy" id="1471761"/>
    <lineage>
        <taxon>Bacteria</taxon>
        <taxon>Bacillati</taxon>
        <taxon>Bacillota</taxon>
        <taxon>Bacilli</taxon>
        <taxon>Bacillales</taxon>
        <taxon>Thermoactinomycetaceae</taxon>
        <taxon>Novibacillus</taxon>
    </lineage>
</organism>
<dbReference type="GO" id="GO:0005886">
    <property type="term" value="C:plasma membrane"/>
    <property type="evidence" value="ECO:0007669"/>
    <property type="project" value="UniProtKB-SubCell"/>
</dbReference>
<keyword evidence="6 10" id="KW-0067">ATP-binding</keyword>
<dbReference type="STRING" id="1471761.B0W44_09955"/>
<evidence type="ECO:0000256" key="8">
    <source>
        <dbReference type="ARBA" id="ARBA00023136"/>
    </source>
</evidence>
<name>A0A1U9KBN3_9BACL</name>
<keyword evidence="3" id="KW-1003">Cell membrane</keyword>
<gene>
    <name evidence="10" type="ORF">B0W44_09955</name>
</gene>
<dbReference type="InterPro" id="IPR003439">
    <property type="entry name" value="ABC_transporter-like_ATP-bd"/>
</dbReference>
<evidence type="ECO:0000259" key="9">
    <source>
        <dbReference type="PROSITE" id="PS50893"/>
    </source>
</evidence>
<evidence type="ECO:0000256" key="3">
    <source>
        <dbReference type="ARBA" id="ARBA00022475"/>
    </source>
</evidence>
<evidence type="ECO:0000313" key="11">
    <source>
        <dbReference type="Proteomes" id="UP000188603"/>
    </source>
</evidence>
<dbReference type="GO" id="GO:0016887">
    <property type="term" value="F:ATP hydrolysis activity"/>
    <property type="evidence" value="ECO:0007669"/>
    <property type="project" value="InterPro"/>
</dbReference>
<dbReference type="SUPFAM" id="SSF52540">
    <property type="entry name" value="P-loop containing nucleoside triphosphate hydrolases"/>
    <property type="match status" value="2"/>
</dbReference>
<dbReference type="InterPro" id="IPR017871">
    <property type="entry name" value="ABC_transporter-like_CS"/>
</dbReference>
<proteinExistence type="predicted"/>